<protein>
    <submittedName>
        <fullName evidence="1">Uncharacterized protein</fullName>
    </submittedName>
</protein>
<accession>A0A0D2YA31</accession>
<dbReference type="EnsemblFungi" id="FOXG_13152T0">
    <property type="protein sequence ID" value="FOXG_13152P0"/>
    <property type="gene ID" value="FOXG_13152"/>
</dbReference>
<sequence>MQFLSKPLVALGLLGSLASSYPVPAPSFTTSTISGTSPVPLATGNAAYHATQHVSHLGTRHASHKDKHHGKDDSIDSFDHFHDFVDHTENTGVLAVQQKLAKELVPVSYFCTGHVYCEEDTHGKKFVTGNLGKALKNVTVSMEQVKSSPLTIEVKITNNSTGPITFWKDQSPISPFAHDLGYFDIKSEIHGVVFGERTFPKSRGYRPDRRSDLVELGPGEWASANIELPLFPDTAEGKTWRKMLEMGGDTAVRMYGSWYGVWAATKGMVMESDMDFSGDGFNFWNNLYIPWEAKFPEESKNYLPGMGFGMGLELE</sequence>
<organism evidence="1 2">
    <name type="scientific">Fusarium oxysporum (strain Fo5176)</name>
    <name type="common">Fusarium vascular wilt</name>
    <dbReference type="NCBI Taxonomy" id="660025"/>
    <lineage>
        <taxon>Eukaryota</taxon>
        <taxon>Fungi</taxon>
        <taxon>Dikarya</taxon>
        <taxon>Ascomycota</taxon>
        <taxon>Pezizomycotina</taxon>
        <taxon>Sordariomycetes</taxon>
        <taxon>Hypocreomycetidae</taxon>
        <taxon>Hypocreales</taxon>
        <taxon>Nectriaceae</taxon>
        <taxon>Fusarium</taxon>
        <taxon>Fusarium oxysporum species complex</taxon>
    </lineage>
</organism>
<evidence type="ECO:0000313" key="2">
    <source>
        <dbReference type="Proteomes" id="UP000002489"/>
    </source>
</evidence>
<dbReference type="AlphaFoldDB" id="A0A0D2YA31"/>
<proteinExistence type="predicted"/>
<dbReference type="Gene3D" id="2.60.40.2970">
    <property type="match status" value="1"/>
</dbReference>
<reference evidence="2" key="1">
    <citation type="journal article" date="2012" name="Mol. Plant Microbe Interact.">
        <title>A highly conserved effector in Fusarium oxysporum is required for full virulence on Arabidopsis.</title>
        <authorList>
            <person name="Thatcher L.F."/>
            <person name="Gardiner D.M."/>
            <person name="Kazan K."/>
            <person name="Manners J."/>
        </authorList>
    </citation>
    <scope>NUCLEOTIDE SEQUENCE [LARGE SCALE GENOMIC DNA]</scope>
    <source>
        <strain evidence="2">Fo5176</strain>
    </source>
</reference>
<gene>
    <name evidence="1" type="primary">28954429</name>
</gene>
<dbReference type="Proteomes" id="UP000002489">
    <property type="component" value="Unassembled WGS sequence"/>
</dbReference>
<dbReference type="VEuPathDB" id="FungiDB:FOXG_13152"/>
<name>A0A0D2YA31_FUSOF</name>
<reference evidence="1" key="2">
    <citation type="submission" date="2025-08" db="UniProtKB">
        <authorList>
            <consortium name="EnsemblFungi"/>
        </authorList>
    </citation>
    <scope>IDENTIFICATION</scope>
    <source>
        <strain evidence="1">4287 / CBS 123668 / FGSC 9935 / NRRL 34936</strain>
    </source>
</reference>
<evidence type="ECO:0000313" key="1">
    <source>
        <dbReference type="EnsemblFungi" id="FOXG_13152P0"/>
    </source>
</evidence>